<dbReference type="EMBL" id="AP031322">
    <property type="protein sequence ID" value="BFH72921.1"/>
    <property type="molecule type" value="Genomic_DNA"/>
</dbReference>
<accession>A0AAT9GQK9</accession>
<proteinExistence type="predicted"/>
<evidence type="ECO:0000313" key="1">
    <source>
        <dbReference type="EMBL" id="BFH72921.1"/>
    </source>
</evidence>
<name>A0AAT9GQK9_9CREN</name>
<reference evidence="1" key="1">
    <citation type="submission" date="2024-03" db="EMBL/GenBank/DDBJ databases">
        <title>Complete genome sequence of Sulfurisphaera javensis strain KD-1.</title>
        <authorList>
            <person name="Sakai H."/>
            <person name="Nur N."/>
            <person name="Suwanto A."/>
            <person name="Kurosawa N."/>
        </authorList>
    </citation>
    <scope>NUCLEOTIDE SEQUENCE</scope>
    <source>
        <strain evidence="1">KD-1</strain>
    </source>
</reference>
<sequence>MKAVIPIGAPIKVFETAVTTILRTLESYDVDKLVLLYPPFATSYLKDIISFLRILKTQPKIEIKEINYRMPLEEEVKDSDLIVPSATSVVYVIKLTTEAVKNSIPIDHVMFPFGPWYGLFYPYVPRFLVPMFKGKEDVNDIINYDYAKDSINSLLKNRELSKIIASLSLDFNVKEKDNYRVGEDITLCIDRKYEIRIKNEEEDCLLVLDKGKITFNGKEVEPEELVKKLFNDNSGTLDKELGFYSIKVVLDREYELRELMRKYRGILIDTNLIYRGIVFYPDIQTLLPYCAYIEIANNRSKPKRNKAEIISHELAWIYLQELISRSTMIPTPIFFCDAIIPMIDPLLIKDSLILSSDKATITHWKNVISNAEIGELKCEKKRDFNELSFSLILLSWILKNYLK</sequence>
<dbReference type="GeneID" id="92353794"/>
<gene>
    <name evidence="1" type="ORF">SJAV_08650</name>
</gene>
<dbReference type="RefSeq" id="WP_369611108.1">
    <property type="nucleotide sequence ID" value="NZ_AP031322.1"/>
</dbReference>
<organism evidence="1">
    <name type="scientific">Sulfurisphaera javensis</name>
    <dbReference type="NCBI Taxonomy" id="2049879"/>
    <lineage>
        <taxon>Archaea</taxon>
        <taxon>Thermoproteota</taxon>
        <taxon>Thermoprotei</taxon>
        <taxon>Sulfolobales</taxon>
        <taxon>Sulfolobaceae</taxon>
        <taxon>Sulfurisphaera</taxon>
    </lineage>
</organism>
<dbReference type="KEGG" id="sjv:SJAV_08650"/>
<protein>
    <submittedName>
        <fullName evidence="1">Uncharacterized protein</fullName>
    </submittedName>
</protein>
<dbReference type="AlphaFoldDB" id="A0AAT9GQK9"/>